<feature type="domain" description="DUF8156" evidence="2">
    <location>
        <begin position="2"/>
        <end position="82"/>
    </location>
</feature>
<dbReference type="STRING" id="35743.SAMN04487937_2998"/>
<keyword evidence="4" id="KW-1185">Reference proteome</keyword>
<proteinExistence type="predicted"/>
<dbReference type="Proteomes" id="UP000198932">
    <property type="component" value="Unassembled WGS sequence"/>
</dbReference>
<name>A0A1I6HZB4_HALSD</name>
<dbReference type="AlphaFoldDB" id="A0A1I6HZB4"/>
<keyword evidence="1" id="KW-0175">Coiled coil</keyword>
<gene>
    <name evidence="3" type="ORF">SAMN04487937_2998</name>
</gene>
<dbReference type="Pfam" id="PF26485">
    <property type="entry name" value="DUF8156"/>
    <property type="match status" value="1"/>
</dbReference>
<sequence>MVEQRAKELEDFRRMLRPEAEQAFGEVLGMMGANAGAADYLEPASPRRGMDLSLYIEAELERQRLQQEVADLEAEIEQIKKYLAGEAAVRE</sequence>
<dbReference type="OrthoDB" id="376274at2157"/>
<evidence type="ECO:0000256" key="1">
    <source>
        <dbReference type="SAM" id="Coils"/>
    </source>
</evidence>
<feature type="coiled-coil region" evidence="1">
    <location>
        <begin position="55"/>
        <end position="82"/>
    </location>
</feature>
<organism evidence="3 4">
    <name type="scientific">Halorubrum sodomense</name>
    <dbReference type="NCBI Taxonomy" id="35743"/>
    <lineage>
        <taxon>Archaea</taxon>
        <taxon>Methanobacteriati</taxon>
        <taxon>Methanobacteriota</taxon>
        <taxon>Stenosarchaea group</taxon>
        <taxon>Halobacteria</taxon>
        <taxon>Halobacteriales</taxon>
        <taxon>Haloferacaceae</taxon>
        <taxon>Halorubrum</taxon>
    </lineage>
</organism>
<dbReference type="EMBL" id="FOYN01000005">
    <property type="protein sequence ID" value="SFR59805.1"/>
    <property type="molecule type" value="Genomic_DNA"/>
</dbReference>
<evidence type="ECO:0000313" key="3">
    <source>
        <dbReference type="EMBL" id="SFR59805.1"/>
    </source>
</evidence>
<protein>
    <recommendedName>
        <fullName evidence="2">DUF8156 domain-containing protein</fullName>
    </recommendedName>
</protein>
<dbReference type="InterPro" id="IPR058469">
    <property type="entry name" value="DUF8156"/>
</dbReference>
<accession>A0A1I6HZB4</accession>
<reference evidence="4" key="1">
    <citation type="submission" date="2016-10" db="EMBL/GenBank/DDBJ databases">
        <authorList>
            <person name="Varghese N."/>
            <person name="Submissions S."/>
        </authorList>
    </citation>
    <scope>NUCLEOTIDE SEQUENCE [LARGE SCALE GENOMIC DNA]</scope>
    <source>
        <strain evidence="4">RD 26</strain>
    </source>
</reference>
<evidence type="ECO:0000259" key="2">
    <source>
        <dbReference type="Pfam" id="PF26485"/>
    </source>
</evidence>
<evidence type="ECO:0000313" key="4">
    <source>
        <dbReference type="Proteomes" id="UP000198932"/>
    </source>
</evidence>